<dbReference type="AlphaFoldDB" id="A0A2S7KNN0"/>
<sequence>MITYINILRVLAGIFVVLLHVSGDGFDLDLETYNKGSMNWWVTNAYNSITRWTVPIFVMMGGALAIRPKNQRMTNYILKRSKRVLVPLLFWALIYLGYRIGFNGLSIDRAFYQFFISGKPFYHLWYFYMLLGLTILTPVLSLIREKYGEWFVGLVGLVLLILFLTVPASHDVFPLVRVESVPAYLVWFMPYLGYYCLGSYFANMKNRIKPMLIVLLLLILWTVTIIGVYYADRIFHSYLAWNTAGISILIFVLFKQMNFASGISKISTKLAPLTLGVYLMHPLLLELLKGHRYNNRLDKPHIGNSNDHTLLLVDLSIIHAIILKTQTAVTGGCIAKLSRLV</sequence>
<keyword evidence="6 7" id="KW-0472">Membrane</keyword>
<keyword evidence="10" id="KW-1185">Reference proteome</keyword>
<evidence type="ECO:0000256" key="7">
    <source>
        <dbReference type="SAM" id="Phobius"/>
    </source>
</evidence>
<comment type="subcellular location">
    <subcellularLocation>
        <location evidence="1">Cell membrane</location>
        <topology evidence="1">Multi-pass membrane protein</topology>
    </subcellularLocation>
</comment>
<dbReference type="GO" id="GO:0009246">
    <property type="term" value="P:enterobacterial common antigen biosynthetic process"/>
    <property type="evidence" value="ECO:0007669"/>
    <property type="project" value="TreeGrafter"/>
</dbReference>
<keyword evidence="4 7" id="KW-0812">Transmembrane</keyword>
<proteinExistence type="inferred from homology"/>
<evidence type="ECO:0000256" key="5">
    <source>
        <dbReference type="ARBA" id="ARBA00022989"/>
    </source>
</evidence>
<dbReference type="Proteomes" id="UP000239800">
    <property type="component" value="Unassembled WGS sequence"/>
</dbReference>
<organism evidence="9 10">
    <name type="scientific">Aureitalea marina</name>
    <dbReference type="NCBI Taxonomy" id="930804"/>
    <lineage>
        <taxon>Bacteria</taxon>
        <taxon>Pseudomonadati</taxon>
        <taxon>Bacteroidota</taxon>
        <taxon>Flavobacteriia</taxon>
        <taxon>Flavobacteriales</taxon>
        <taxon>Flavobacteriaceae</taxon>
        <taxon>Aureitalea</taxon>
    </lineage>
</organism>
<dbReference type="PANTHER" id="PTHR40074">
    <property type="entry name" value="O-ACETYLTRANSFERASE WECH"/>
    <property type="match status" value="1"/>
</dbReference>
<dbReference type="Pfam" id="PF01757">
    <property type="entry name" value="Acyl_transf_3"/>
    <property type="match status" value="1"/>
</dbReference>
<feature type="transmembrane region" description="Helical" evidence="7">
    <location>
        <begin position="212"/>
        <end position="231"/>
    </location>
</feature>
<evidence type="ECO:0000256" key="2">
    <source>
        <dbReference type="ARBA" id="ARBA00007400"/>
    </source>
</evidence>
<dbReference type="InterPro" id="IPR002656">
    <property type="entry name" value="Acyl_transf_3_dom"/>
</dbReference>
<reference evidence="9 10" key="1">
    <citation type="submission" date="2016-11" db="EMBL/GenBank/DDBJ databases">
        <title>Trade-off between light-utilization and light-protection in marine flavobacteria.</title>
        <authorList>
            <person name="Kumagai Y."/>
        </authorList>
    </citation>
    <scope>NUCLEOTIDE SEQUENCE [LARGE SCALE GENOMIC DNA]</scope>
    <source>
        <strain evidence="9 10">NBRC 107741</strain>
    </source>
</reference>
<comment type="similarity">
    <text evidence="2">Belongs to the acyltransferase 3 family.</text>
</comment>
<dbReference type="EMBL" id="MQUB01000001">
    <property type="protein sequence ID" value="PQB04234.1"/>
    <property type="molecule type" value="Genomic_DNA"/>
</dbReference>
<protein>
    <recommendedName>
        <fullName evidence="8">Acyltransferase 3 domain-containing protein</fullName>
    </recommendedName>
</protein>
<dbReference type="RefSeq" id="WP_104812162.1">
    <property type="nucleotide sequence ID" value="NZ_MQUB01000001.1"/>
</dbReference>
<feature type="transmembrane region" description="Helical" evidence="7">
    <location>
        <begin position="125"/>
        <end position="143"/>
    </location>
</feature>
<feature type="domain" description="Acyltransferase 3" evidence="8">
    <location>
        <begin position="3"/>
        <end position="291"/>
    </location>
</feature>
<evidence type="ECO:0000256" key="4">
    <source>
        <dbReference type="ARBA" id="ARBA00022692"/>
    </source>
</evidence>
<dbReference type="OrthoDB" id="9810469at2"/>
<feature type="transmembrane region" description="Helical" evidence="7">
    <location>
        <begin position="181"/>
        <end position="200"/>
    </location>
</feature>
<feature type="transmembrane region" description="Helical" evidence="7">
    <location>
        <begin position="237"/>
        <end position="254"/>
    </location>
</feature>
<feature type="transmembrane region" description="Helical" evidence="7">
    <location>
        <begin position="86"/>
        <end position="105"/>
    </location>
</feature>
<evidence type="ECO:0000313" key="9">
    <source>
        <dbReference type="EMBL" id="PQB04234.1"/>
    </source>
</evidence>
<feature type="transmembrane region" description="Helical" evidence="7">
    <location>
        <begin position="150"/>
        <end position="169"/>
    </location>
</feature>
<evidence type="ECO:0000259" key="8">
    <source>
        <dbReference type="Pfam" id="PF01757"/>
    </source>
</evidence>
<evidence type="ECO:0000256" key="6">
    <source>
        <dbReference type="ARBA" id="ARBA00023136"/>
    </source>
</evidence>
<evidence type="ECO:0000256" key="3">
    <source>
        <dbReference type="ARBA" id="ARBA00022475"/>
    </source>
</evidence>
<dbReference type="GO" id="GO:0016413">
    <property type="term" value="F:O-acetyltransferase activity"/>
    <property type="evidence" value="ECO:0007669"/>
    <property type="project" value="TreeGrafter"/>
</dbReference>
<dbReference type="PANTHER" id="PTHR40074:SF2">
    <property type="entry name" value="O-ACETYLTRANSFERASE WECH"/>
    <property type="match status" value="1"/>
</dbReference>
<keyword evidence="5 7" id="KW-1133">Transmembrane helix</keyword>
<comment type="caution">
    <text evidence="9">The sequence shown here is derived from an EMBL/GenBank/DDBJ whole genome shotgun (WGS) entry which is preliminary data.</text>
</comment>
<evidence type="ECO:0000313" key="10">
    <source>
        <dbReference type="Proteomes" id="UP000239800"/>
    </source>
</evidence>
<evidence type="ECO:0000256" key="1">
    <source>
        <dbReference type="ARBA" id="ARBA00004651"/>
    </source>
</evidence>
<accession>A0A2S7KNN0</accession>
<gene>
    <name evidence="9" type="ORF">BST85_04440</name>
</gene>
<name>A0A2S7KNN0_9FLAO</name>
<keyword evidence="3" id="KW-1003">Cell membrane</keyword>
<dbReference type="GO" id="GO:0005886">
    <property type="term" value="C:plasma membrane"/>
    <property type="evidence" value="ECO:0007669"/>
    <property type="project" value="UniProtKB-SubCell"/>
</dbReference>
<feature type="transmembrane region" description="Helical" evidence="7">
    <location>
        <begin position="49"/>
        <end position="66"/>
    </location>
</feature>